<feature type="compositionally biased region" description="Polar residues" evidence="1">
    <location>
        <begin position="1"/>
        <end position="10"/>
    </location>
</feature>
<dbReference type="PANTHER" id="PTHR39610">
    <property type="entry name" value="BZIP DOMAIN-CONTAINING PROTEIN-RELATED"/>
    <property type="match status" value="1"/>
</dbReference>
<evidence type="ECO:0000256" key="1">
    <source>
        <dbReference type="SAM" id="MobiDB-lite"/>
    </source>
</evidence>
<accession>A0A6A5YC38</accession>
<dbReference type="OrthoDB" id="5407781at2759"/>
<feature type="region of interest" description="Disordered" evidence="1">
    <location>
        <begin position="121"/>
        <end position="206"/>
    </location>
</feature>
<evidence type="ECO:0000313" key="3">
    <source>
        <dbReference type="Proteomes" id="UP000799776"/>
    </source>
</evidence>
<reference evidence="2" key="1">
    <citation type="journal article" date="2020" name="Stud. Mycol.">
        <title>101 Dothideomycetes genomes: a test case for predicting lifestyles and emergence of pathogens.</title>
        <authorList>
            <person name="Haridas S."/>
            <person name="Albert R."/>
            <person name="Binder M."/>
            <person name="Bloem J."/>
            <person name="Labutti K."/>
            <person name="Salamov A."/>
            <person name="Andreopoulos B."/>
            <person name="Baker S."/>
            <person name="Barry K."/>
            <person name="Bills G."/>
            <person name="Bluhm B."/>
            <person name="Cannon C."/>
            <person name="Castanera R."/>
            <person name="Culley D."/>
            <person name="Daum C."/>
            <person name="Ezra D."/>
            <person name="Gonzalez J."/>
            <person name="Henrissat B."/>
            <person name="Kuo A."/>
            <person name="Liang C."/>
            <person name="Lipzen A."/>
            <person name="Lutzoni F."/>
            <person name="Magnuson J."/>
            <person name="Mondo S."/>
            <person name="Nolan M."/>
            <person name="Ohm R."/>
            <person name="Pangilinan J."/>
            <person name="Park H.-J."/>
            <person name="Ramirez L."/>
            <person name="Alfaro M."/>
            <person name="Sun H."/>
            <person name="Tritt A."/>
            <person name="Yoshinaga Y."/>
            <person name="Zwiers L.-H."/>
            <person name="Turgeon B."/>
            <person name="Goodwin S."/>
            <person name="Spatafora J."/>
            <person name="Crous P."/>
            <person name="Grigoriev I."/>
        </authorList>
    </citation>
    <scope>NUCLEOTIDE SEQUENCE</scope>
    <source>
        <strain evidence="2">CBS 121410</strain>
    </source>
</reference>
<dbReference type="PANTHER" id="PTHR39610:SF2">
    <property type="entry name" value="BZIP DOMAIN-CONTAINING PROTEIN"/>
    <property type="match status" value="1"/>
</dbReference>
<feature type="compositionally biased region" description="Low complexity" evidence="1">
    <location>
        <begin position="146"/>
        <end position="164"/>
    </location>
</feature>
<evidence type="ECO:0000313" key="2">
    <source>
        <dbReference type="EMBL" id="KAF2089445.1"/>
    </source>
</evidence>
<name>A0A6A5YC38_9PEZI</name>
<proteinExistence type="predicted"/>
<keyword evidence="3" id="KW-1185">Reference proteome</keyword>
<gene>
    <name evidence="2" type="ORF">K490DRAFT_37250</name>
</gene>
<dbReference type="Proteomes" id="UP000799776">
    <property type="component" value="Unassembled WGS sequence"/>
</dbReference>
<protein>
    <submittedName>
        <fullName evidence="2">Uncharacterized protein</fullName>
    </submittedName>
</protein>
<feature type="compositionally biased region" description="Polar residues" evidence="1">
    <location>
        <begin position="121"/>
        <end position="145"/>
    </location>
</feature>
<dbReference type="AlphaFoldDB" id="A0A6A5YC38"/>
<sequence length="296" mass="31945">MASDSNNSDSPRALHSPLHNLQAAAAQNAGIQNERTSSATDHARRRSSIRMNLSLMDPNMPSPAETQRSPSLSSHRPSWPASPHHQRAPSLGELHQELESEQEAQVNRLLNMIRTQQAQIASLRSANQQPASNSAIDDSTPSSERSLSLPQSAAASQQNVSQIAPPRPRSPLAQAQTPLSRNSSYRRSRNSSRTGSPSLRPVSSAVSDASDWVLAGANAMTSNRDESAFYQAETQMLTRENQMLKMRIRELAERQLHDHNPAAPPTSNLASPPLHPQPAATSSTEADAGTLPDASS</sequence>
<organism evidence="2 3">
    <name type="scientific">Saccharata proteae CBS 121410</name>
    <dbReference type="NCBI Taxonomy" id="1314787"/>
    <lineage>
        <taxon>Eukaryota</taxon>
        <taxon>Fungi</taxon>
        <taxon>Dikarya</taxon>
        <taxon>Ascomycota</taxon>
        <taxon>Pezizomycotina</taxon>
        <taxon>Dothideomycetes</taxon>
        <taxon>Dothideomycetes incertae sedis</taxon>
        <taxon>Botryosphaeriales</taxon>
        <taxon>Saccharataceae</taxon>
        <taxon>Saccharata</taxon>
    </lineage>
</organism>
<feature type="region of interest" description="Disordered" evidence="1">
    <location>
        <begin position="1"/>
        <end position="89"/>
    </location>
</feature>
<feature type="region of interest" description="Disordered" evidence="1">
    <location>
        <begin position="252"/>
        <end position="296"/>
    </location>
</feature>
<feature type="compositionally biased region" description="Polar residues" evidence="1">
    <location>
        <begin position="64"/>
        <end position="76"/>
    </location>
</feature>
<dbReference type="EMBL" id="ML978714">
    <property type="protein sequence ID" value="KAF2089445.1"/>
    <property type="molecule type" value="Genomic_DNA"/>
</dbReference>
<feature type="compositionally biased region" description="Low complexity" evidence="1">
    <location>
        <begin position="20"/>
        <end position="33"/>
    </location>
</feature>